<keyword evidence="2" id="KW-1185">Reference proteome</keyword>
<organism evidence="1 2">
    <name type="scientific">Natronoarchaeum philippinense</name>
    <dbReference type="NCBI Taxonomy" id="558529"/>
    <lineage>
        <taxon>Archaea</taxon>
        <taxon>Methanobacteriati</taxon>
        <taxon>Methanobacteriota</taxon>
        <taxon>Stenosarchaea group</taxon>
        <taxon>Halobacteria</taxon>
        <taxon>Halobacteriales</taxon>
        <taxon>Natronoarchaeaceae</taxon>
    </lineage>
</organism>
<gene>
    <name evidence="1" type="ORF">SAMN06269185_0866</name>
</gene>
<accession>A0A285N7K7</accession>
<dbReference type="RefSeq" id="WP_179747388.1">
    <property type="nucleotide sequence ID" value="NZ_OBEJ01000001.1"/>
</dbReference>
<evidence type="ECO:0000313" key="1">
    <source>
        <dbReference type="EMBL" id="SNZ05464.1"/>
    </source>
</evidence>
<proteinExistence type="predicted"/>
<sequence>MTTEFELSCATCGGDLTRRTVSGDVLGVDIAETVPVAECVDCGGWYVPERTLDRVQ</sequence>
<dbReference type="EMBL" id="OBEJ01000001">
    <property type="protein sequence ID" value="SNZ05464.1"/>
    <property type="molecule type" value="Genomic_DNA"/>
</dbReference>
<evidence type="ECO:0000313" key="2">
    <source>
        <dbReference type="Proteomes" id="UP000219453"/>
    </source>
</evidence>
<evidence type="ECO:0008006" key="3">
    <source>
        <dbReference type="Google" id="ProtNLM"/>
    </source>
</evidence>
<dbReference type="OrthoDB" id="258232at2157"/>
<name>A0A285N7K7_NATPI</name>
<dbReference type="Proteomes" id="UP000219453">
    <property type="component" value="Unassembled WGS sequence"/>
</dbReference>
<protein>
    <recommendedName>
        <fullName evidence="3">YgiT-type zinc finger domain-containing protein</fullName>
    </recommendedName>
</protein>
<dbReference type="AlphaFoldDB" id="A0A285N7K7"/>
<reference evidence="1 2" key="1">
    <citation type="submission" date="2017-09" db="EMBL/GenBank/DDBJ databases">
        <authorList>
            <person name="Ehlers B."/>
            <person name="Leendertz F.H."/>
        </authorList>
    </citation>
    <scope>NUCLEOTIDE SEQUENCE [LARGE SCALE GENOMIC DNA]</scope>
    <source>
        <strain evidence="1 2">DSM 27208</strain>
    </source>
</reference>